<organism evidence="1 2">
    <name type="scientific">Saccoglossus kowalevskii</name>
    <name type="common">Acorn worm</name>
    <dbReference type="NCBI Taxonomy" id="10224"/>
    <lineage>
        <taxon>Eukaryota</taxon>
        <taxon>Metazoa</taxon>
        <taxon>Hemichordata</taxon>
        <taxon>Enteropneusta</taxon>
        <taxon>Harrimaniidae</taxon>
        <taxon>Saccoglossus</taxon>
    </lineage>
</organism>
<protein>
    <submittedName>
        <fullName evidence="2">Nuclear pore complex protein Nup160 homolog</fullName>
    </submittedName>
</protein>
<accession>A0ABM0LVJ1</accession>
<sequence>MAEPSSYIEVPLSNLELLRWKELTVHTEAPQSVLKDIKVVESAGGYGYKDSAKINTPSSNRFIYWHNNQDVIELIELSLDQIYLAMLCVYSFLTHKFCLESQYMRAVPM</sequence>
<keyword evidence="1" id="KW-1185">Reference proteome</keyword>
<gene>
    <name evidence="2" type="primary">LOC102807890</name>
</gene>
<dbReference type="GeneID" id="102807890"/>
<evidence type="ECO:0000313" key="1">
    <source>
        <dbReference type="Proteomes" id="UP000694865"/>
    </source>
</evidence>
<reference evidence="2" key="1">
    <citation type="submission" date="2025-08" db="UniProtKB">
        <authorList>
            <consortium name="RefSeq"/>
        </authorList>
    </citation>
    <scope>IDENTIFICATION</scope>
    <source>
        <tissue evidence="2">Testes</tissue>
    </source>
</reference>
<dbReference type="Proteomes" id="UP000694865">
    <property type="component" value="Unplaced"/>
</dbReference>
<evidence type="ECO:0000313" key="2">
    <source>
        <dbReference type="RefSeq" id="XP_006811782.1"/>
    </source>
</evidence>
<dbReference type="RefSeq" id="XP_006811782.1">
    <property type="nucleotide sequence ID" value="XM_006811719.1"/>
</dbReference>
<proteinExistence type="predicted"/>
<name>A0ABM0LVJ1_SACKO</name>